<name>X1G6I4_9ZZZZ</name>
<sequence length="154" mass="17139">AEFALEDPGLETGSEIGRVSYIVESEVSKGMCAVLDEIGEVLDDPLVFEQKLGKFLGLVEELDKRKTQREIYFSDLLLMLKMALSSVECVEFTEAHVSALKGAVASLSQKVTPETLKTLRKEFRDSGLDILKPFKSKLDMKSILKEIYSDETAT</sequence>
<dbReference type="AlphaFoldDB" id="X1G6I4"/>
<dbReference type="EMBL" id="BARU01023470">
    <property type="protein sequence ID" value="GAH53506.1"/>
    <property type="molecule type" value="Genomic_DNA"/>
</dbReference>
<comment type="caution">
    <text evidence="1">The sequence shown here is derived from an EMBL/GenBank/DDBJ whole genome shotgun (WGS) entry which is preliminary data.</text>
</comment>
<protein>
    <submittedName>
        <fullName evidence="1">Uncharacterized protein</fullName>
    </submittedName>
</protein>
<evidence type="ECO:0000313" key="1">
    <source>
        <dbReference type="EMBL" id="GAH53506.1"/>
    </source>
</evidence>
<feature type="non-terminal residue" evidence="1">
    <location>
        <position position="1"/>
    </location>
</feature>
<organism evidence="1">
    <name type="scientific">marine sediment metagenome</name>
    <dbReference type="NCBI Taxonomy" id="412755"/>
    <lineage>
        <taxon>unclassified sequences</taxon>
        <taxon>metagenomes</taxon>
        <taxon>ecological metagenomes</taxon>
    </lineage>
</organism>
<reference evidence="1" key="1">
    <citation type="journal article" date="2014" name="Front. Microbiol.">
        <title>High frequency of phylogenetically diverse reductive dehalogenase-homologous genes in deep subseafloor sedimentary metagenomes.</title>
        <authorList>
            <person name="Kawai M."/>
            <person name="Futagami T."/>
            <person name="Toyoda A."/>
            <person name="Takaki Y."/>
            <person name="Nishi S."/>
            <person name="Hori S."/>
            <person name="Arai W."/>
            <person name="Tsubouchi T."/>
            <person name="Morono Y."/>
            <person name="Uchiyama I."/>
            <person name="Ito T."/>
            <person name="Fujiyama A."/>
            <person name="Inagaki F."/>
            <person name="Takami H."/>
        </authorList>
    </citation>
    <scope>NUCLEOTIDE SEQUENCE</scope>
    <source>
        <strain evidence="1">Expedition CK06-06</strain>
    </source>
</reference>
<proteinExistence type="predicted"/>
<accession>X1G6I4</accession>
<gene>
    <name evidence="1" type="ORF">S03H2_38088</name>
</gene>